<sequence>MNIKHVREYYNFEYAIPFFVGMIFFGVAFNYDIISPSNISWLVGDRLQSYLGWEYFRHAPWQFPVVGRTNYGMELSSSIVFTDSNPWLSILLKPFSSFLPSTFQFGGAWLLLCVIAQAIILWKIISIYTQNNCIKTIALVFMLFNPAWINRTGHLMLMSFFIFTAGIYLSLKYSKTTSFNNAKWLLLLCIAIGTHFYIYLLIFINWFVIVFYAFLCEPANRKKIILSFFLNILVSFSLFYVFGYLTIGGGASAGGFGFYKANLLFPILAGGNSEIIGLNFFHPGEYEGYNYFGGGLILLIIINIFFGKVDLFSVVKNNVPLFLFSLICFVLAISNVIAIGDNEFTIPLPNILLNILSNFRASGRFLWPVVMLIFFIFLFAYNEISW</sequence>
<evidence type="ECO:0000313" key="3">
    <source>
        <dbReference type="EMBL" id="ACV53843.1"/>
    </source>
</evidence>
<feature type="transmembrane region" description="Helical" evidence="1">
    <location>
        <begin position="103"/>
        <end position="125"/>
    </location>
</feature>
<keyword evidence="1" id="KW-0472">Membrane</keyword>
<keyword evidence="1" id="KW-1133">Transmembrane helix</keyword>
<protein>
    <submittedName>
        <fullName evidence="3">WejL</fullName>
    </submittedName>
</protein>
<feature type="domain" description="DUF6311" evidence="2">
    <location>
        <begin position="19"/>
        <end position="380"/>
    </location>
</feature>
<dbReference type="EMBL" id="FJ940773">
    <property type="protein sequence ID" value="ACV53843.1"/>
    <property type="molecule type" value="Genomic_DNA"/>
</dbReference>
<organism evidence="3">
    <name type="scientific">Escherichia coli</name>
    <dbReference type="NCBI Taxonomy" id="562"/>
    <lineage>
        <taxon>Bacteria</taxon>
        <taxon>Pseudomonadati</taxon>
        <taxon>Pseudomonadota</taxon>
        <taxon>Gammaproteobacteria</taxon>
        <taxon>Enterobacterales</taxon>
        <taxon>Enterobacteriaceae</taxon>
        <taxon>Escherichia</taxon>
    </lineage>
</organism>
<feature type="transmembrane region" description="Helical" evidence="1">
    <location>
        <begin position="288"/>
        <end position="307"/>
    </location>
</feature>
<proteinExistence type="predicted"/>
<feature type="transmembrane region" description="Helical" evidence="1">
    <location>
        <begin position="319"/>
        <end position="340"/>
    </location>
</feature>
<dbReference type="AlphaFoldDB" id="C8YZ37"/>
<evidence type="ECO:0000256" key="1">
    <source>
        <dbReference type="SAM" id="Phobius"/>
    </source>
</evidence>
<feature type="transmembrane region" description="Helical" evidence="1">
    <location>
        <begin position="12"/>
        <end position="31"/>
    </location>
</feature>
<reference evidence="3" key="1">
    <citation type="journal article" date="2009" name="FEMS Immunol. Med. Microbiol.">
        <title>Structural and genetic characterization of Escherichia coli O99 antigen.</title>
        <authorList>
            <person name="Perepelov A.V."/>
            <person name="Li D."/>
            <person name="Liu B."/>
            <person name="Senchenkova S.N."/>
            <person name="Guo D."/>
            <person name="Shevelev S.D."/>
            <person name="Shashkov A.S."/>
            <person name="Guo X."/>
            <person name="Feng L."/>
            <person name="Knirel Y.A."/>
            <person name="Wang L."/>
        </authorList>
    </citation>
    <scope>NUCLEOTIDE SEQUENCE</scope>
    <source>
        <strain evidence="3">G1251</strain>
    </source>
</reference>
<feature type="transmembrane region" description="Helical" evidence="1">
    <location>
        <begin position="224"/>
        <end position="251"/>
    </location>
</feature>
<evidence type="ECO:0000259" key="2">
    <source>
        <dbReference type="Pfam" id="PF19830"/>
    </source>
</evidence>
<accession>C8YZ37</accession>
<feature type="transmembrane region" description="Helical" evidence="1">
    <location>
        <begin position="155"/>
        <end position="173"/>
    </location>
</feature>
<dbReference type="Pfam" id="PF19830">
    <property type="entry name" value="DUF6311"/>
    <property type="match status" value="1"/>
</dbReference>
<feature type="transmembrane region" description="Helical" evidence="1">
    <location>
        <begin position="365"/>
        <end position="384"/>
    </location>
</feature>
<feature type="transmembrane region" description="Helical" evidence="1">
    <location>
        <begin position="185"/>
        <end position="212"/>
    </location>
</feature>
<dbReference type="InterPro" id="IPR046278">
    <property type="entry name" value="DUF6311"/>
</dbReference>
<gene>
    <name evidence="3" type="primary">wejL</name>
</gene>
<name>C8YZ37_ECOLX</name>
<keyword evidence="1" id="KW-0812">Transmembrane</keyword>